<evidence type="ECO:0000313" key="1">
    <source>
        <dbReference type="EMBL" id="KAF2133743.1"/>
    </source>
</evidence>
<dbReference type="EMBL" id="ML977498">
    <property type="protein sequence ID" value="KAF2133743.1"/>
    <property type="molecule type" value="Genomic_DNA"/>
</dbReference>
<name>A0A6A6ARA4_9PLEO</name>
<sequence length="166" mass="19253">MVVDMNYDFRDQTWYNLVNELFENLYQQVYSEGTIKSYDKQPHFTAEQLHSFNEFGEWEKHTGFSTLIEYILQKSKGAHTGKASFIPVECTYDVDSKLHMAYLITVALAKRSRDKPALIKDDSVYVMIEESTPVISNKAWRGEIISATEVIGMEEVTMFICRPMLE</sequence>
<dbReference type="AlphaFoldDB" id="A0A6A6ARA4"/>
<accession>A0A6A6ARA4</accession>
<dbReference type="Proteomes" id="UP000799771">
    <property type="component" value="Unassembled WGS sequence"/>
</dbReference>
<proteinExistence type="predicted"/>
<organism evidence="1 2">
    <name type="scientific">Dothidotthia symphoricarpi CBS 119687</name>
    <dbReference type="NCBI Taxonomy" id="1392245"/>
    <lineage>
        <taxon>Eukaryota</taxon>
        <taxon>Fungi</taxon>
        <taxon>Dikarya</taxon>
        <taxon>Ascomycota</taxon>
        <taxon>Pezizomycotina</taxon>
        <taxon>Dothideomycetes</taxon>
        <taxon>Pleosporomycetidae</taxon>
        <taxon>Pleosporales</taxon>
        <taxon>Dothidotthiaceae</taxon>
        <taxon>Dothidotthia</taxon>
    </lineage>
</organism>
<gene>
    <name evidence="1" type="ORF">P153DRAFT_392401</name>
</gene>
<dbReference type="GeneID" id="54411577"/>
<dbReference type="RefSeq" id="XP_033528130.1">
    <property type="nucleotide sequence ID" value="XM_033671145.1"/>
</dbReference>
<protein>
    <submittedName>
        <fullName evidence="1">Uncharacterized protein</fullName>
    </submittedName>
</protein>
<keyword evidence="2" id="KW-1185">Reference proteome</keyword>
<evidence type="ECO:0000313" key="2">
    <source>
        <dbReference type="Proteomes" id="UP000799771"/>
    </source>
</evidence>
<reference evidence="1" key="1">
    <citation type="journal article" date="2020" name="Stud. Mycol.">
        <title>101 Dothideomycetes genomes: a test case for predicting lifestyles and emergence of pathogens.</title>
        <authorList>
            <person name="Haridas S."/>
            <person name="Albert R."/>
            <person name="Binder M."/>
            <person name="Bloem J."/>
            <person name="Labutti K."/>
            <person name="Salamov A."/>
            <person name="Andreopoulos B."/>
            <person name="Baker S."/>
            <person name="Barry K."/>
            <person name="Bills G."/>
            <person name="Bluhm B."/>
            <person name="Cannon C."/>
            <person name="Castanera R."/>
            <person name="Culley D."/>
            <person name="Daum C."/>
            <person name="Ezra D."/>
            <person name="Gonzalez J."/>
            <person name="Henrissat B."/>
            <person name="Kuo A."/>
            <person name="Liang C."/>
            <person name="Lipzen A."/>
            <person name="Lutzoni F."/>
            <person name="Magnuson J."/>
            <person name="Mondo S."/>
            <person name="Nolan M."/>
            <person name="Ohm R."/>
            <person name="Pangilinan J."/>
            <person name="Park H.-J."/>
            <person name="Ramirez L."/>
            <person name="Alfaro M."/>
            <person name="Sun H."/>
            <person name="Tritt A."/>
            <person name="Yoshinaga Y."/>
            <person name="Zwiers L.-H."/>
            <person name="Turgeon B."/>
            <person name="Goodwin S."/>
            <person name="Spatafora J."/>
            <person name="Crous P."/>
            <person name="Grigoriev I."/>
        </authorList>
    </citation>
    <scope>NUCLEOTIDE SEQUENCE</scope>
    <source>
        <strain evidence="1">CBS 119687</strain>
    </source>
</reference>